<organism evidence="2 3">
    <name type="scientific">Biomphalaria glabrata</name>
    <name type="common">Bloodfluke planorb</name>
    <name type="synonym">Freshwater snail</name>
    <dbReference type="NCBI Taxonomy" id="6526"/>
    <lineage>
        <taxon>Eukaryota</taxon>
        <taxon>Metazoa</taxon>
        <taxon>Spiralia</taxon>
        <taxon>Lophotrochozoa</taxon>
        <taxon>Mollusca</taxon>
        <taxon>Gastropoda</taxon>
        <taxon>Heterobranchia</taxon>
        <taxon>Euthyneura</taxon>
        <taxon>Panpulmonata</taxon>
        <taxon>Hygrophila</taxon>
        <taxon>Lymnaeoidea</taxon>
        <taxon>Planorbidae</taxon>
        <taxon>Biomphalaria</taxon>
    </lineage>
</organism>
<dbReference type="KEGG" id="bgt:106074038"/>
<dbReference type="EnsemblMetazoa" id="BGLB036691-RA">
    <property type="protein sequence ID" value="BGLB036691-PA"/>
    <property type="gene ID" value="BGLB036691"/>
</dbReference>
<feature type="domain" description="Immunoglobulin V-set" evidence="1">
    <location>
        <begin position="39"/>
        <end position="134"/>
    </location>
</feature>
<reference evidence="2" key="1">
    <citation type="submission" date="2020-05" db="UniProtKB">
        <authorList>
            <consortium name="EnsemblMetazoa"/>
        </authorList>
    </citation>
    <scope>IDENTIFICATION</scope>
    <source>
        <strain evidence="2">BB02</strain>
    </source>
</reference>
<dbReference type="AlphaFoldDB" id="A0A2C9LZL0"/>
<gene>
    <name evidence="2" type="primary">106074038</name>
</gene>
<dbReference type="InterPro" id="IPR036179">
    <property type="entry name" value="Ig-like_dom_sf"/>
</dbReference>
<dbReference type="Gene3D" id="2.60.40.10">
    <property type="entry name" value="Immunoglobulins"/>
    <property type="match status" value="1"/>
</dbReference>
<dbReference type="VEuPathDB" id="VectorBase:BGLB036691"/>
<proteinExistence type="predicted"/>
<dbReference type="VEuPathDB" id="VectorBase:BGLAX_035540"/>
<dbReference type="InterPro" id="IPR013106">
    <property type="entry name" value="Ig_V-set"/>
</dbReference>
<dbReference type="PANTHER" id="PTHR45889:SF8">
    <property type="entry name" value="IG-LIKE DOMAIN-CONTAINING PROTEIN"/>
    <property type="match status" value="1"/>
</dbReference>
<dbReference type="STRING" id="6526.A0A2C9LZL0"/>
<evidence type="ECO:0000259" key="1">
    <source>
        <dbReference type="Pfam" id="PF07686"/>
    </source>
</evidence>
<evidence type="ECO:0000313" key="2">
    <source>
        <dbReference type="EnsemblMetazoa" id="BGLB036691-PA"/>
    </source>
</evidence>
<evidence type="ECO:0000313" key="3">
    <source>
        <dbReference type="Proteomes" id="UP000076420"/>
    </source>
</evidence>
<dbReference type="Pfam" id="PF07686">
    <property type="entry name" value="V-set"/>
    <property type="match status" value="1"/>
</dbReference>
<accession>A0A2C9LZL0</accession>
<dbReference type="PANTHER" id="PTHR45889">
    <property type="entry name" value="IG-LIKE DOMAIN-CONTAINING PROTEIN"/>
    <property type="match status" value="1"/>
</dbReference>
<dbReference type="InterPro" id="IPR013783">
    <property type="entry name" value="Ig-like_fold"/>
</dbReference>
<protein>
    <recommendedName>
        <fullName evidence="1">Immunoglobulin V-set domain-containing protein</fullName>
    </recommendedName>
</protein>
<dbReference type="OrthoDB" id="10403894at2759"/>
<dbReference type="SUPFAM" id="SSF48726">
    <property type="entry name" value="Immunoglobulin"/>
    <property type="match status" value="2"/>
</dbReference>
<dbReference type="Proteomes" id="UP000076420">
    <property type="component" value="Unassembled WGS sequence"/>
</dbReference>
<sequence>MSEHFMCFKIFLAGALTTIIGITGLDVRSMLTYPSNNIKGRSAILNCAWTYNANESVSALNIMKNGTVYFSCVDSSPYSPLSCRTNNPTLSDRFTTTINSLGDISMNIDNLECSDESTYTCQVVLSQAAGVKQADAFLRLKIPPSTPELTIDQTEVIENSNINVSCTATLGYPNVGQIVWKTYQNGIPFTPSPDDIVTSSIYGTMKVI</sequence>
<name>A0A2C9LZL0_BIOGL</name>